<evidence type="ECO:0000313" key="5">
    <source>
        <dbReference type="Proteomes" id="UP001303222"/>
    </source>
</evidence>
<dbReference type="InterPro" id="IPR013087">
    <property type="entry name" value="Znf_C2H2_type"/>
</dbReference>
<accession>A0AAN6NKH8</accession>
<keyword evidence="1" id="KW-0863">Zinc-finger</keyword>
<dbReference type="PANTHER" id="PTHR47843:SF5">
    <property type="entry name" value="BTB_POZ DOMAIN PROTEIN"/>
    <property type="match status" value="1"/>
</dbReference>
<dbReference type="AlphaFoldDB" id="A0AAN6NKH8"/>
<dbReference type="PANTHER" id="PTHR47843">
    <property type="entry name" value="BTB DOMAIN-CONTAINING PROTEIN-RELATED"/>
    <property type="match status" value="1"/>
</dbReference>
<name>A0AAN6NKH8_9PEZI</name>
<dbReference type="SUPFAM" id="SSF54695">
    <property type="entry name" value="POZ domain"/>
    <property type="match status" value="1"/>
</dbReference>
<gene>
    <name evidence="4" type="ORF">QBC32DRAFT_356498</name>
</gene>
<dbReference type="EMBL" id="MU859515">
    <property type="protein sequence ID" value="KAK3946796.1"/>
    <property type="molecule type" value="Genomic_DNA"/>
</dbReference>
<organism evidence="4 5">
    <name type="scientific">Pseudoneurospora amorphoporcata</name>
    <dbReference type="NCBI Taxonomy" id="241081"/>
    <lineage>
        <taxon>Eukaryota</taxon>
        <taxon>Fungi</taxon>
        <taxon>Dikarya</taxon>
        <taxon>Ascomycota</taxon>
        <taxon>Pezizomycotina</taxon>
        <taxon>Sordariomycetes</taxon>
        <taxon>Sordariomycetidae</taxon>
        <taxon>Sordariales</taxon>
        <taxon>Sordariaceae</taxon>
        <taxon>Pseudoneurospora</taxon>
    </lineage>
</organism>
<proteinExistence type="predicted"/>
<evidence type="ECO:0000259" key="3">
    <source>
        <dbReference type="PROSITE" id="PS50157"/>
    </source>
</evidence>
<protein>
    <submittedName>
        <fullName evidence="4">BTB/POZ protein</fullName>
    </submittedName>
</protein>
<dbReference type="Pfam" id="PF00651">
    <property type="entry name" value="BTB"/>
    <property type="match status" value="1"/>
</dbReference>
<sequence length="312" mass="34953">MAYCTDCDRYFQNREALRQHRQDSNRHAFTFLPTKTTTPIRPYAQTTASGSGIAFTGFGGSPASFVTQTARGMAGDDPSKDLISSLKGLYSSGEYSDLVISCEGREYHVHRAIVCTQSEFFSAVCRGSFKEAQEGKIDLPADDPRLVHIMVHYLYHFDYDVRLQHERSGFDGLEMDGCGTNVNEPAANALLTHAKIYALAEKYLIRGLKAVALRQFKAAATISLDIDNFLGAALVVYESTIEDDRGLRDVVVETLYKHSEWLDEEKVRDVVKELGALTYDMVIYMRQSVGSTKLGLRSVKTLTRWSPMRSEK</sequence>
<reference evidence="4" key="2">
    <citation type="submission" date="2023-06" db="EMBL/GenBank/DDBJ databases">
        <authorList>
            <consortium name="Lawrence Berkeley National Laboratory"/>
            <person name="Mondo S.J."/>
            <person name="Hensen N."/>
            <person name="Bonometti L."/>
            <person name="Westerberg I."/>
            <person name="Brannstrom I.O."/>
            <person name="Guillou S."/>
            <person name="Cros-Aarteil S."/>
            <person name="Calhoun S."/>
            <person name="Haridas S."/>
            <person name="Kuo A."/>
            <person name="Pangilinan J."/>
            <person name="Riley R."/>
            <person name="Labutti K."/>
            <person name="Andreopoulos B."/>
            <person name="Lipzen A."/>
            <person name="Chen C."/>
            <person name="Yanf M."/>
            <person name="Daum C."/>
            <person name="Ng V."/>
            <person name="Clum A."/>
            <person name="Steindorff A."/>
            <person name="Ohm R."/>
            <person name="Martin F."/>
            <person name="Silar P."/>
            <person name="Natvig D."/>
            <person name="Lalanne C."/>
            <person name="Gautier V."/>
            <person name="Ament-Velasquez S.L."/>
            <person name="Kruys A."/>
            <person name="Hutchinson M.I."/>
            <person name="Powell A.J."/>
            <person name="Barry K."/>
            <person name="Miller A.N."/>
            <person name="Grigoriev I.V."/>
            <person name="Debuchy R."/>
            <person name="Gladieux P."/>
            <person name="Thoren M.H."/>
            <person name="Johannesson H."/>
        </authorList>
    </citation>
    <scope>NUCLEOTIDE SEQUENCE</scope>
    <source>
        <strain evidence="4">CBS 626.80</strain>
    </source>
</reference>
<dbReference type="Gene3D" id="3.30.710.10">
    <property type="entry name" value="Potassium Channel Kv1.1, Chain A"/>
    <property type="match status" value="1"/>
</dbReference>
<feature type="domain" description="C2H2-type" evidence="3">
    <location>
        <begin position="2"/>
        <end position="28"/>
    </location>
</feature>
<evidence type="ECO:0000259" key="2">
    <source>
        <dbReference type="PROSITE" id="PS50097"/>
    </source>
</evidence>
<dbReference type="InterPro" id="IPR000210">
    <property type="entry name" value="BTB/POZ_dom"/>
</dbReference>
<keyword evidence="1" id="KW-0862">Zinc</keyword>
<reference evidence="4" key="1">
    <citation type="journal article" date="2023" name="Mol. Phylogenet. Evol.">
        <title>Genome-scale phylogeny and comparative genomics of the fungal order Sordariales.</title>
        <authorList>
            <person name="Hensen N."/>
            <person name="Bonometti L."/>
            <person name="Westerberg I."/>
            <person name="Brannstrom I.O."/>
            <person name="Guillou S."/>
            <person name="Cros-Aarteil S."/>
            <person name="Calhoun S."/>
            <person name="Haridas S."/>
            <person name="Kuo A."/>
            <person name="Mondo S."/>
            <person name="Pangilinan J."/>
            <person name="Riley R."/>
            <person name="LaButti K."/>
            <person name="Andreopoulos B."/>
            <person name="Lipzen A."/>
            <person name="Chen C."/>
            <person name="Yan M."/>
            <person name="Daum C."/>
            <person name="Ng V."/>
            <person name="Clum A."/>
            <person name="Steindorff A."/>
            <person name="Ohm R.A."/>
            <person name="Martin F."/>
            <person name="Silar P."/>
            <person name="Natvig D.O."/>
            <person name="Lalanne C."/>
            <person name="Gautier V."/>
            <person name="Ament-Velasquez S.L."/>
            <person name="Kruys A."/>
            <person name="Hutchinson M.I."/>
            <person name="Powell A.J."/>
            <person name="Barry K."/>
            <person name="Miller A.N."/>
            <person name="Grigoriev I.V."/>
            <person name="Debuchy R."/>
            <person name="Gladieux P."/>
            <person name="Hiltunen Thoren M."/>
            <person name="Johannesson H."/>
        </authorList>
    </citation>
    <scope>NUCLEOTIDE SEQUENCE</scope>
    <source>
        <strain evidence="4">CBS 626.80</strain>
    </source>
</reference>
<evidence type="ECO:0000256" key="1">
    <source>
        <dbReference type="PROSITE-ProRule" id="PRU00042"/>
    </source>
</evidence>
<dbReference type="PROSITE" id="PS50157">
    <property type="entry name" value="ZINC_FINGER_C2H2_2"/>
    <property type="match status" value="1"/>
</dbReference>
<dbReference type="Gene3D" id="3.30.160.60">
    <property type="entry name" value="Classic Zinc Finger"/>
    <property type="match status" value="1"/>
</dbReference>
<keyword evidence="5" id="KW-1185">Reference proteome</keyword>
<dbReference type="SMART" id="SM00225">
    <property type="entry name" value="BTB"/>
    <property type="match status" value="1"/>
</dbReference>
<evidence type="ECO:0000313" key="4">
    <source>
        <dbReference type="EMBL" id="KAK3946796.1"/>
    </source>
</evidence>
<keyword evidence="1" id="KW-0479">Metal-binding</keyword>
<comment type="caution">
    <text evidence="4">The sequence shown here is derived from an EMBL/GenBank/DDBJ whole genome shotgun (WGS) entry which is preliminary data.</text>
</comment>
<dbReference type="Proteomes" id="UP001303222">
    <property type="component" value="Unassembled WGS sequence"/>
</dbReference>
<dbReference type="PROSITE" id="PS50097">
    <property type="entry name" value="BTB"/>
    <property type="match status" value="1"/>
</dbReference>
<feature type="domain" description="BTB" evidence="2">
    <location>
        <begin position="96"/>
        <end position="163"/>
    </location>
</feature>
<dbReference type="InterPro" id="IPR011333">
    <property type="entry name" value="SKP1/BTB/POZ_sf"/>
</dbReference>
<dbReference type="CDD" id="cd18186">
    <property type="entry name" value="BTB_POZ_ZBTB_KLHL-like"/>
    <property type="match status" value="1"/>
</dbReference>
<dbReference type="GO" id="GO:0008270">
    <property type="term" value="F:zinc ion binding"/>
    <property type="evidence" value="ECO:0007669"/>
    <property type="project" value="UniProtKB-KW"/>
</dbReference>